<evidence type="ECO:0000256" key="1">
    <source>
        <dbReference type="SAM" id="MobiDB-lite"/>
    </source>
</evidence>
<feature type="compositionally biased region" description="Low complexity" evidence="1">
    <location>
        <begin position="166"/>
        <end position="180"/>
    </location>
</feature>
<feature type="region of interest" description="Disordered" evidence="1">
    <location>
        <begin position="160"/>
        <end position="191"/>
    </location>
</feature>
<organism evidence="2 3">
    <name type="scientific">Mucor flavus</name>
    <dbReference type="NCBI Taxonomy" id="439312"/>
    <lineage>
        <taxon>Eukaryota</taxon>
        <taxon>Fungi</taxon>
        <taxon>Fungi incertae sedis</taxon>
        <taxon>Mucoromycota</taxon>
        <taxon>Mucoromycotina</taxon>
        <taxon>Mucoromycetes</taxon>
        <taxon>Mucorales</taxon>
        <taxon>Mucorineae</taxon>
        <taxon>Mucoraceae</taxon>
        <taxon>Mucor</taxon>
    </lineage>
</organism>
<feature type="compositionally biased region" description="Acidic residues" evidence="1">
    <location>
        <begin position="181"/>
        <end position="190"/>
    </location>
</feature>
<reference evidence="2 3" key="1">
    <citation type="submission" date="2024-04" db="EMBL/GenBank/DDBJ databases">
        <title>genome sequences of Mucor flavus KT1a and Helicostylum pulchrum KT1b strains isolated from the surface of a dry-aged beef.</title>
        <authorList>
            <person name="Toyotome T."/>
            <person name="Hosono M."/>
            <person name="Torimaru M."/>
            <person name="Fukuda K."/>
            <person name="Mikami N."/>
        </authorList>
    </citation>
    <scope>NUCLEOTIDE SEQUENCE [LARGE SCALE GENOMIC DNA]</scope>
    <source>
        <strain evidence="2 3">KT1a</strain>
    </source>
</reference>
<protein>
    <submittedName>
        <fullName evidence="2">Uncharacterized protein</fullName>
    </submittedName>
</protein>
<evidence type="ECO:0000313" key="2">
    <source>
        <dbReference type="EMBL" id="GAA5811590.1"/>
    </source>
</evidence>
<proteinExistence type="predicted"/>
<comment type="caution">
    <text evidence="2">The sequence shown here is derived from an EMBL/GenBank/DDBJ whole genome shotgun (WGS) entry which is preliminary data.</text>
</comment>
<feature type="region of interest" description="Disordered" evidence="1">
    <location>
        <begin position="1"/>
        <end position="26"/>
    </location>
</feature>
<accession>A0ABP9YXJ5</accession>
<name>A0ABP9YXJ5_9FUNG</name>
<gene>
    <name evidence="2" type="ORF">MFLAVUS_005030</name>
</gene>
<sequence>MDDDSSYMEDNQIFKDESRASEAPTEEIKKKFTVAEDIDHISFISMDPVTGPERKGKTYWREIVEHFHVSLSDEDYVCSRGADIMLRTFSENTLKAIHQQQLNRCIDSAIDFTMEEYVKISTEINKLNCLSNSLVIATELADQDAWNATNITLGSYDQANEECSDTDTNTDPVDPNATENTAEDEREEEPLNAGISESISISDNDITIRLSLAVFSKGIYGHKLKGSKTISYSALTKSIARRFDRRATKHPDLVLYIDRKNLLIKMGSNINTILRKRSNTAGDGAPFTVKDVANEDYVTRLLNRDQAFKTFSGVRSSSKYWKNQKK</sequence>
<evidence type="ECO:0000313" key="3">
    <source>
        <dbReference type="Proteomes" id="UP001473302"/>
    </source>
</evidence>
<feature type="compositionally biased region" description="Basic and acidic residues" evidence="1">
    <location>
        <begin position="12"/>
        <end position="26"/>
    </location>
</feature>
<dbReference type="Proteomes" id="UP001473302">
    <property type="component" value="Unassembled WGS sequence"/>
</dbReference>
<keyword evidence="3" id="KW-1185">Reference proteome</keyword>
<dbReference type="EMBL" id="BAABUK010000010">
    <property type="protein sequence ID" value="GAA5811590.1"/>
    <property type="molecule type" value="Genomic_DNA"/>
</dbReference>